<dbReference type="GO" id="GO:0009229">
    <property type="term" value="P:thiamine diphosphate biosynthetic process"/>
    <property type="evidence" value="ECO:0007669"/>
    <property type="project" value="UniProtKB-UniPathway"/>
</dbReference>
<dbReference type="CDD" id="cd19367">
    <property type="entry name" value="TenA_C_ScTHI20-like"/>
    <property type="match status" value="1"/>
</dbReference>
<proteinExistence type="inferred from homology"/>
<dbReference type="InterPro" id="IPR027574">
    <property type="entry name" value="Thiaminase_II"/>
</dbReference>
<dbReference type="SUPFAM" id="SSF48613">
    <property type="entry name" value="Heme oxygenase-like"/>
    <property type="match status" value="1"/>
</dbReference>
<evidence type="ECO:0000259" key="2">
    <source>
        <dbReference type="Pfam" id="PF03070"/>
    </source>
</evidence>
<keyword evidence="1" id="KW-0784">Thiamine biosynthesis</keyword>
<dbReference type="InterPro" id="IPR050967">
    <property type="entry name" value="Thiamine_Salvage_TenA"/>
</dbReference>
<dbReference type="Pfam" id="PF03070">
    <property type="entry name" value="TENA_THI-4"/>
    <property type="match status" value="1"/>
</dbReference>
<name>A0A212L8W8_9HYPH</name>
<comment type="catalytic activity">
    <reaction evidence="1">
        <text>4-amino-5-aminomethyl-2-methylpyrimidine + H2O = 4-amino-5-hydroxymethyl-2-methylpyrimidine + NH4(+)</text>
        <dbReference type="Rhea" id="RHEA:31799"/>
        <dbReference type="ChEBI" id="CHEBI:15377"/>
        <dbReference type="ChEBI" id="CHEBI:16892"/>
        <dbReference type="ChEBI" id="CHEBI:28938"/>
        <dbReference type="ChEBI" id="CHEBI:63416"/>
        <dbReference type="EC" id="3.5.99.2"/>
    </reaction>
</comment>
<feature type="domain" description="Thiaminase-2/PQQC" evidence="2">
    <location>
        <begin position="15"/>
        <end position="218"/>
    </location>
</feature>
<dbReference type="InterPro" id="IPR016084">
    <property type="entry name" value="Haem_Oase-like_multi-hlx"/>
</dbReference>
<evidence type="ECO:0000313" key="3">
    <source>
        <dbReference type="EMBL" id="SCM74001.1"/>
    </source>
</evidence>
<comment type="pathway">
    <text evidence="1">Cofactor biosynthesis; thiamine diphosphate biosynthesis.</text>
</comment>
<dbReference type="Gene3D" id="1.20.910.10">
    <property type="entry name" value="Heme oxygenase-like"/>
    <property type="match status" value="1"/>
</dbReference>
<reference evidence="3" key="1">
    <citation type="submission" date="2016-08" db="EMBL/GenBank/DDBJ databases">
        <authorList>
            <person name="Seilhamer J.J."/>
        </authorList>
    </citation>
    <scope>NUCLEOTIDE SEQUENCE</scope>
    <source>
        <strain evidence="3">86</strain>
    </source>
</reference>
<accession>A0A212L8W8</accession>
<dbReference type="GO" id="GO:0050334">
    <property type="term" value="F:thiaminase activity"/>
    <property type="evidence" value="ECO:0007669"/>
    <property type="project" value="UniProtKB-EC"/>
</dbReference>
<dbReference type="PANTHER" id="PTHR43198:SF2">
    <property type="entry name" value="SI:CH1073-67J19.1-RELATED"/>
    <property type="match status" value="1"/>
</dbReference>
<dbReference type="GO" id="GO:0009228">
    <property type="term" value="P:thiamine biosynthetic process"/>
    <property type="evidence" value="ECO:0007669"/>
    <property type="project" value="UniProtKB-KW"/>
</dbReference>
<comment type="function">
    <text evidence="1">Catalyzes an amino-pyrimidine hydrolysis reaction at the C5' of the pyrimidine moiety of thiamine compounds, a reaction that is part of a thiamine salvage pathway.</text>
</comment>
<sequence length="220" mass="24167">MTLYDRLVEASADDWRAYVEHPFVEMMAAGTLPEAAFRHYLVQDYLFLIQFARAYALAAYKGRTMEEMRYGLDGLRAILDGEMALHVKYCAGWGLTPADLQAADEDMPTTAYTRFVLDWGVRGDLLDLHVALAPCMIGYAVIARRLAAVPGALAGSNPYAPWITEYAGDGYQQLAASTVAHLDALSGGAVGEARFRQLAGIFAQASRLETAFWQMGLDRA</sequence>
<dbReference type="EMBL" id="FMJD01000005">
    <property type="protein sequence ID" value="SCM74001.1"/>
    <property type="molecule type" value="Genomic_DNA"/>
</dbReference>
<dbReference type="PANTHER" id="PTHR43198">
    <property type="entry name" value="BIFUNCTIONAL TH2 PROTEIN"/>
    <property type="match status" value="1"/>
</dbReference>
<dbReference type="EC" id="3.5.99.2" evidence="1"/>
<dbReference type="InterPro" id="IPR004305">
    <property type="entry name" value="Thiaminase-2/PQQC"/>
</dbReference>
<organism evidence="3">
    <name type="scientific">uncultured Pleomorphomonas sp</name>
    <dbReference type="NCBI Taxonomy" id="442121"/>
    <lineage>
        <taxon>Bacteria</taxon>
        <taxon>Pseudomonadati</taxon>
        <taxon>Pseudomonadota</taxon>
        <taxon>Alphaproteobacteria</taxon>
        <taxon>Hyphomicrobiales</taxon>
        <taxon>Pleomorphomonadaceae</taxon>
        <taxon>Pleomorphomonas</taxon>
        <taxon>environmental samples</taxon>
    </lineage>
</organism>
<protein>
    <recommendedName>
        <fullName evidence="1">Aminopyrimidine aminohydrolase</fullName>
        <ecNumber evidence="1">3.5.99.2</ecNumber>
    </recommendedName>
</protein>
<evidence type="ECO:0000256" key="1">
    <source>
        <dbReference type="RuleBase" id="RU363093"/>
    </source>
</evidence>
<dbReference type="RefSeq" id="WP_288199631.1">
    <property type="nucleotide sequence ID" value="NZ_LT608334.1"/>
</dbReference>
<gene>
    <name evidence="3" type="ORF">KL86PLE_130047</name>
</gene>
<keyword evidence="1" id="KW-0378">Hydrolase</keyword>
<dbReference type="AlphaFoldDB" id="A0A212L8W8"/>
<comment type="similarity">
    <text evidence="1">Belongs to the TenA family.</text>
</comment>
<dbReference type="NCBIfam" id="TIGR04306">
    <property type="entry name" value="salvage_TenA"/>
    <property type="match status" value="1"/>
</dbReference>
<dbReference type="UniPathway" id="UPA00060"/>
<comment type="catalytic activity">
    <reaction evidence="1">
        <text>thiamine + H2O = 5-(2-hydroxyethyl)-4-methylthiazole + 4-amino-5-hydroxymethyl-2-methylpyrimidine + H(+)</text>
        <dbReference type="Rhea" id="RHEA:17509"/>
        <dbReference type="ChEBI" id="CHEBI:15377"/>
        <dbReference type="ChEBI" id="CHEBI:15378"/>
        <dbReference type="ChEBI" id="CHEBI:16892"/>
        <dbReference type="ChEBI" id="CHEBI:17957"/>
        <dbReference type="ChEBI" id="CHEBI:18385"/>
        <dbReference type="EC" id="3.5.99.2"/>
    </reaction>
</comment>
<dbReference type="GO" id="GO:0005829">
    <property type="term" value="C:cytosol"/>
    <property type="evidence" value="ECO:0007669"/>
    <property type="project" value="TreeGrafter"/>
</dbReference>